<sequence length="673" mass="74724">MGYDWEAHKQTCHQLYIVENRSLDDLVELMRLRHNFTPCRRAFQLQLRRWGFPEKPSQTYKYAHLVDRVRELWESNLNQKDMLAALHAEGVNIKDNTLMRMRTKFGFYLRDLGGLANPITFTNGVPSKAKAGTKRRRAETDASGSGDESDESESESDSGSSGSSEEESGSGDDDTISRGLQQSRTAPARPVDHAAQQARREARKRALEAKSMEDWATKKRRRRSKGWAGMPADPGPPRFPSETSLSECKVILQIDENAYREIRNSFQALCEAASVAKKTVAGPEKWEALKDQLVRESIPLRSVMWDPDNMEQKRLAIDVIANDVTKRIRTLSKAMSIAQAKTILGMNPEVGREFRSSLYRMLARENFTTKYEEGLEYWEDIKTRWLTSSKLWEHLLTLSPETDPDYPAKKRALDLLARDALRRYRFDLNQREKKARAPPPDPQAEPVRAGNAGAAKGRPRGRGGRAAGPSRPAAPAATRQTMSAATPSPQRSRRASGAATLLHTESRLLPPDADPAPPPQHAAAHPQPDPDLASMHEAALLLSAETNIDPFLEQAQYGHAGYQGHEPAAPQQSAAIAVYFRLHPASGVHVLTGSIWISTLDTRTIDELRGRALEKYPGAVCAGIQGIIKDGKGVDLPLPVSDDGELDAYLQHVQGVCAPTFSVQLMSGEQGHW</sequence>
<reference evidence="5" key="1">
    <citation type="journal article" date="2023" name="Mol. Phylogenet. Evol.">
        <title>Genome-scale phylogeny and comparative genomics of the fungal order Sordariales.</title>
        <authorList>
            <person name="Hensen N."/>
            <person name="Bonometti L."/>
            <person name="Westerberg I."/>
            <person name="Brannstrom I.O."/>
            <person name="Guillou S."/>
            <person name="Cros-Aarteil S."/>
            <person name="Calhoun S."/>
            <person name="Haridas S."/>
            <person name="Kuo A."/>
            <person name="Mondo S."/>
            <person name="Pangilinan J."/>
            <person name="Riley R."/>
            <person name="LaButti K."/>
            <person name="Andreopoulos B."/>
            <person name="Lipzen A."/>
            <person name="Chen C."/>
            <person name="Yan M."/>
            <person name="Daum C."/>
            <person name="Ng V."/>
            <person name="Clum A."/>
            <person name="Steindorff A."/>
            <person name="Ohm R.A."/>
            <person name="Martin F."/>
            <person name="Silar P."/>
            <person name="Natvig D.O."/>
            <person name="Lalanne C."/>
            <person name="Gautier V."/>
            <person name="Ament-Velasquez S.L."/>
            <person name="Kruys A."/>
            <person name="Hutchinson M.I."/>
            <person name="Powell A.J."/>
            <person name="Barry K."/>
            <person name="Miller A.N."/>
            <person name="Grigoriev I.V."/>
            <person name="Debuchy R."/>
            <person name="Gladieux P."/>
            <person name="Hiltunen Thoren M."/>
            <person name="Johannesson H."/>
        </authorList>
    </citation>
    <scope>NUCLEOTIDE SEQUENCE</scope>
    <source>
        <strain evidence="5">CBS 958.72</strain>
    </source>
</reference>
<proteinExistence type="predicted"/>
<gene>
    <name evidence="5" type="ORF">B0T24DRAFT_601811</name>
</gene>
<dbReference type="PANTHER" id="PTHR38788">
    <property type="entry name" value="CLR5 DOMAIN-CONTAINING PROTEIN"/>
    <property type="match status" value="1"/>
</dbReference>
<dbReference type="Pfam" id="PF24962">
    <property type="entry name" value="DUF7767"/>
    <property type="match status" value="1"/>
</dbReference>
<dbReference type="InterPro" id="IPR056669">
    <property type="entry name" value="DUF7767"/>
</dbReference>
<name>A0AAE0TWX0_9PEZI</name>
<feature type="domain" description="Tri-helical" evidence="3">
    <location>
        <begin position="248"/>
        <end position="330"/>
    </location>
</feature>
<feature type="compositionally biased region" description="Low complexity" evidence="1">
    <location>
        <begin position="467"/>
        <end position="479"/>
    </location>
</feature>
<keyword evidence="6" id="KW-1185">Reference proteome</keyword>
<feature type="region of interest" description="Disordered" evidence="1">
    <location>
        <begin position="428"/>
        <end position="531"/>
    </location>
</feature>
<dbReference type="Proteomes" id="UP001287356">
    <property type="component" value="Unassembled WGS sequence"/>
</dbReference>
<feature type="domain" description="Tri-helical" evidence="3">
    <location>
        <begin position="340"/>
        <end position="425"/>
    </location>
</feature>
<evidence type="ECO:0000259" key="4">
    <source>
        <dbReference type="Pfam" id="PF24962"/>
    </source>
</evidence>
<evidence type="ECO:0000313" key="6">
    <source>
        <dbReference type="Proteomes" id="UP001287356"/>
    </source>
</evidence>
<accession>A0AAE0TWX0</accession>
<feature type="compositionally biased region" description="Acidic residues" evidence="1">
    <location>
        <begin position="147"/>
        <end position="156"/>
    </location>
</feature>
<dbReference type="EMBL" id="JAULSN010000001">
    <property type="protein sequence ID" value="KAK3382491.1"/>
    <property type="molecule type" value="Genomic_DNA"/>
</dbReference>
<comment type="caution">
    <text evidence="5">The sequence shown here is derived from an EMBL/GenBank/DDBJ whole genome shotgun (WGS) entry which is preliminary data.</text>
</comment>
<dbReference type="InterPro" id="IPR057940">
    <property type="entry name" value="Tri-helical_dom"/>
</dbReference>
<dbReference type="PANTHER" id="PTHR38788:SF5">
    <property type="entry name" value="CLR5 DOMAIN-CONTAINING PROTEIN"/>
    <property type="match status" value="1"/>
</dbReference>
<dbReference type="Pfam" id="PF14420">
    <property type="entry name" value="Clr5"/>
    <property type="match status" value="1"/>
</dbReference>
<dbReference type="AlphaFoldDB" id="A0AAE0TWX0"/>
<organism evidence="5 6">
    <name type="scientific">Lasiosphaeria ovina</name>
    <dbReference type="NCBI Taxonomy" id="92902"/>
    <lineage>
        <taxon>Eukaryota</taxon>
        <taxon>Fungi</taxon>
        <taxon>Dikarya</taxon>
        <taxon>Ascomycota</taxon>
        <taxon>Pezizomycotina</taxon>
        <taxon>Sordariomycetes</taxon>
        <taxon>Sordariomycetidae</taxon>
        <taxon>Sordariales</taxon>
        <taxon>Lasiosphaeriaceae</taxon>
        <taxon>Lasiosphaeria</taxon>
    </lineage>
</organism>
<dbReference type="InterPro" id="IPR025676">
    <property type="entry name" value="Clr5_dom"/>
</dbReference>
<feature type="region of interest" description="Disordered" evidence="1">
    <location>
        <begin position="119"/>
        <end position="243"/>
    </location>
</feature>
<reference evidence="5" key="2">
    <citation type="submission" date="2023-06" db="EMBL/GenBank/DDBJ databases">
        <authorList>
            <consortium name="Lawrence Berkeley National Laboratory"/>
            <person name="Haridas S."/>
            <person name="Hensen N."/>
            <person name="Bonometti L."/>
            <person name="Westerberg I."/>
            <person name="Brannstrom I.O."/>
            <person name="Guillou S."/>
            <person name="Cros-Aarteil S."/>
            <person name="Calhoun S."/>
            <person name="Kuo A."/>
            <person name="Mondo S."/>
            <person name="Pangilinan J."/>
            <person name="Riley R."/>
            <person name="Labutti K."/>
            <person name="Andreopoulos B."/>
            <person name="Lipzen A."/>
            <person name="Chen C."/>
            <person name="Yanf M."/>
            <person name="Daum C."/>
            <person name="Ng V."/>
            <person name="Clum A."/>
            <person name="Steindorff A."/>
            <person name="Ohm R."/>
            <person name="Martin F."/>
            <person name="Silar P."/>
            <person name="Natvig D."/>
            <person name="Lalanne C."/>
            <person name="Gautier V."/>
            <person name="Ament-Velasquez S.L."/>
            <person name="Kruys A."/>
            <person name="Hutchinson M.I."/>
            <person name="Powell A.J."/>
            <person name="Barry K."/>
            <person name="Miller A.N."/>
            <person name="Grigoriev I.V."/>
            <person name="Debuchy R."/>
            <person name="Gladieux P."/>
            <person name="Thoren M.H."/>
            <person name="Johannesson H."/>
        </authorList>
    </citation>
    <scope>NUCLEOTIDE SEQUENCE</scope>
    <source>
        <strain evidence="5">CBS 958.72</strain>
    </source>
</reference>
<feature type="compositionally biased region" description="Low complexity" evidence="1">
    <location>
        <begin position="521"/>
        <end position="531"/>
    </location>
</feature>
<feature type="compositionally biased region" description="Polar residues" evidence="1">
    <location>
        <begin position="480"/>
        <end position="490"/>
    </location>
</feature>
<evidence type="ECO:0000259" key="3">
    <source>
        <dbReference type="Pfam" id="PF24465"/>
    </source>
</evidence>
<feature type="compositionally biased region" description="Acidic residues" evidence="1">
    <location>
        <begin position="164"/>
        <end position="174"/>
    </location>
</feature>
<evidence type="ECO:0000259" key="2">
    <source>
        <dbReference type="Pfam" id="PF14420"/>
    </source>
</evidence>
<evidence type="ECO:0008006" key="7">
    <source>
        <dbReference type="Google" id="ProtNLM"/>
    </source>
</evidence>
<feature type="domain" description="Clr5" evidence="2">
    <location>
        <begin position="1"/>
        <end position="53"/>
    </location>
</feature>
<dbReference type="Pfam" id="PF24465">
    <property type="entry name" value="Tri-helical"/>
    <property type="match status" value="2"/>
</dbReference>
<protein>
    <recommendedName>
        <fullName evidence="7">Clr5 domain-containing protein</fullName>
    </recommendedName>
</protein>
<evidence type="ECO:0000256" key="1">
    <source>
        <dbReference type="SAM" id="MobiDB-lite"/>
    </source>
</evidence>
<feature type="compositionally biased region" description="Basic and acidic residues" evidence="1">
    <location>
        <begin position="198"/>
        <end position="217"/>
    </location>
</feature>
<evidence type="ECO:0000313" key="5">
    <source>
        <dbReference type="EMBL" id="KAK3382491.1"/>
    </source>
</evidence>
<feature type="domain" description="DUF7767" evidence="4">
    <location>
        <begin position="573"/>
        <end position="667"/>
    </location>
</feature>